<name>A0ACB8SST2_9AGAM</name>
<comment type="caution">
    <text evidence="1">The sequence shown here is derived from an EMBL/GenBank/DDBJ whole genome shotgun (WGS) entry which is preliminary data.</text>
</comment>
<dbReference type="Proteomes" id="UP000814140">
    <property type="component" value="Unassembled WGS sequence"/>
</dbReference>
<feature type="non-terminal residue" evidence="1">
    <location>
        <position position="1"/>
    </location>
</feature>
<accession>A0ACB8SST2</accession>
<organism evidence="1 2">
    <name type="scientific">Artomyces pyxidatus</name>
    <dbReference type="NCBI Taxonomy" id="48021"/>
    <lineage>
        <taxon>Eukaryota</taxon>
        <taxon>Fungi</taxon>
        <taxon>Dikarya</taxon>
        <taxon>Basidiomycota</taxon>
        <taxon>Agaricomycotina</taxon>
        <taxon>Agaricomycetes</taxon>
        <taxon>Russulales</taxon>
        <taxon>Auriscalpiaceae</taxon>
        <taxon>Artomyces</taxon>
    </lineage>
</organism>
<protein>
    <submittedName>
        <fullName evidence="1">Uncharacterized protein</fullName>
    </submittedName>
</protein>
<feature type="non-terminal residue" evidence="1">
    <location>
        <position position="254"/>
    </location>
</feature>
<sequence length="254" mass="28583">RDLAIRGMDRRWNTSLRSFVTTPASFREVMRQTRAIVAGSVALQYLSPHVQEQWTPRNMDVFCPLTTCATVLSHLKLVEGYAQESAETTAPFFAHVWDGAGIVGVIRLVSASGRRVTLYTCEHNSPLMPLTYSWSTLLVNFLTADSFCVTYPKLTLRGIGCFNPYLAPADAMDECVQRYLARGFTLLSFEGNEVDHRVVPDSGMYCPQTFRTFEDIACMRMTFAPGRQLPIEKRTFIMDLPLWKFGGIQCGGHC</sequence>
<evidence type="ECO:0000313" key="1">
    <source>
        <dbReference type="EMBL" id="KAI0059554.1"/>
    </source>
</evidence>
<reference evidence="1" key="1">
    <citation type="submission" date="2021-03" db="EMBL/GenBank/DDBJ databases">
        <authorList>
            <consortium name="DOE Joint Genome Institute"/>
            <person name="Ahrendt S."/>
            <person name="Looney B.P."/>
            <person name="Miyauchi S."/>
            <person name="Morin E."/>
            <person name="Drula E."/>
            <person name="Courty P.E."/>
            <person name="Chicoki N."/>
            <person name="Fauchery L."/>
            <person name="Kohler A."/>
            <person name="Kuo A."/>
            <person name="Labutti K."/>
            <person name="Pangilinan J."/>
            <person name="Lipzen A."/>
            <person name="Riley R."/>
            <person name="Andreopoulos W."/>
            <person name="He G."/>
            <person name="Johnson J."/>
            <person name="Barry K.W."/>
            <person name="Grigoriev I.V."/>
            <person name="Nagy L."/>
            <person name="Hibbett D."/>
            <person name="Henrissat B."/>
            <person name="Matheny P.B."/>
            <person name="Labbe J."/>
            <person name="Martin F."/>
        </authorList>
    </citation>
    <scope>NUCLEOTIDE SEQUENCE</scope>
    <source>
        <strain evidence="1">HHB10654</strain>
    </source>
</reference>
<reference evidence="1" key="2">
    <citation type="journal article" date="2022" name="New Phytol.">
        <title>Evolutionary transition to the ectomycorrhizal habit in the genomes of a hyperdiverse lineage of mushroom-forming fungi.</title>
        <authorList>
            <person name="Looney B."/>
            <person name="Miyauchi S."/>
            <person name="Morin E."/>
            <person name="Drula E."/>
            <person name="Courty P.E."/>
            <person name="Kohler A."/>
            <person name="Kuo A."/>
            <person name="LaButti K."/>
            <person name="Pangilinan J."/>
            <person name="Lipzen A."/>
            <person name="Riley R."/>
            <person name="Andreopoulos W."/>
            <person name="He G."/>
            <person name="Johnson J."/>
            <person name="Nolan M."/>
            <person name="Tritt A."/>
            <person name="Barry K.W."/>
            <person name="Grigoriev I.V."/>
            <person name="Nagy L.G."/>
            <person name="Hibbett D."/>
            <person name="Henrissat B."/>
            <person name="Matheny P.B."/>
            <person name="Labbe J."/>
            <person name="Martin F.M."/>
        </authorList>
    </citation>
    <scope>NUCLEOTIDE SEQUENCE</scope>
    <source>
        <strain evidence="1">HHB10654</strain>
    </source>
</reference>
<evidence type="ECO:0000313" key="2">
    <source>
        <dbReference type="Proteomes" id="UP000814140"/>
    </source>
</evidence>
<proteinExistence type="predicted"/>
<gene>
    <name evidence="1" type="ORF">BV25DRAFT_1782006</name>
</gene>
<keyword evidence="2" id="KW-1185">Reference proteome</keyword>
<dbReference type="EMBL" id="MU277225">
    <property type="protein sequence ID" value="KAI0059554.1"/>
    <property type="molecule type" value="Genomic_DNA"/>
</dbReference>